<comment type="catalytic activity">
    <reaction evidence="7 8">
        <text>L-histidinol + 2 NAD(+) + H2O = L-histidine + 2 NADH + 3 H(+)</text>
        <dbReference type="Rhea" id="RHEA:20641"/>
        <dbReference type="ChEBI" id="CHEBI:15377"/>
        <dbReference type="ChEBI" id="CHEBI:15378"/>
        <dbReference type="ChEBI" id="CHEBI:57540"/>
        <dbReference type="ChEBI" id="CHEBI:57595"/>
        <dbReference type="ChEBI" id="CHEBI:57699"/>
        <dbReference type="ChEBI" id="CHEBI:57945"/>
        <dbReference type="EC" id="1.1.1.23"/>
    </reaction>
</comment>
<keyword evidence="6 8" id="KW-0560">Oxidoreductase</keyword>
<dbReference type="InterPro" id="IPR022695">
    <property type="entry name" value="Histidinol_DH_monofunct"/>
</dbReference>
<evidence type="ECO:0000256" key="9">
    <source>
        <dbReference type="PIRNR" id="PIRNR000099"/>
    </source>
</evidence>
<evidence type="ECO:0000256" key="5">
    <source>
        <dbReference type="ARBA" id="ARBA00022833"/>
    </source>
</evidence>
<evidence type="ECO:0000256" key="10">
    <source>
        <dbReference type="PIRSR" id="PIRSR000099-1"/>
    </source>
</evidence>
<evidence type="ECO:0000256" key="4">
    <source>
        <dbReference type="ARBA" id="ARBA00022723"/>
    </source>
</evidence>
<comment type="cofactor">
    <cofactor evidence="8 13">
        <name>Zn(2+)</name>
        <dbReference type="ChEBI" id="CHEBI:29105"/>
    </cofactor>
    <text evidence="8 13">Binds 1 zinc ion per subunit.</text>
</comment>
<organism evidence="15 16">
    <name type="scientific">Dehalogenimonas formicexedens</name>
    <dbReference type="NCBI Taxonomy" id="1839801"/>
    <lineage>
        <taxon>Bacteria</taxon>
        <taxon>Bacillati</taxon>
        <taxon>Chloroflexota</taxon>
        <taxon>Dehalococcoidia</taxon>
        <taxon>Dehalococcoidales</taxon>
        <taxon>Dehalococcoidaceae</taxon>
        <taxon>Dehalogenimonas</taxon>
    </lineage>
</organism>
<feature type="binding site" evidence="8 12">
    <location>
        <position position="409"/>
    </location>
    <ligand>
        <name>substrate</name>
    </ligand>
</feature>
<dbReference type="GO" id="GO:0004399">
    <property type="term" value="F:histidinol dehydrogenase activity"/>
    <property type="evidence" value="ECO:0007669"/>
    <property type="project" value="UniProtKB-UniRule"/>
</dbReference>
<accession>A0A1P8F6J6</accession>
<proteinExistence type="inferred from homology"/>
<dbReference type="GO" id="GO:0051287">
    <property type="term" value="F:NAD binding"/>
    <property type="evidence" value="ECO:0007669"/>
    <property type="project" value="InterPro"/>
</dbReference>
<keyword evidence="8 11" id="KW-0520">NAD</keyword>
<dbReference type="FunFam" id="3.40.50.1980:FF:000001">
    <property type="entry name" value="Histidinol dehydrogenase"/>
    <property type="match status" value="1"/>
</dbReference>
<dbReference type="Gene3D" id="1.20.5.1300">
    <property type="match status" value="1"/>
</dbReference>
<feature type="binding site" evidence="8 13">
    <location>
        <position position="414"/>
    </location>
    <ligand>
        <name>Zn(2+)</name>
        <dbReference type="ChEBI" id="CHEBI:29105"/>
    </ligand>
</feature>
<evidence type="ECO:0000256" key="14">
    <source>
        <dbReference type="RuleBase" id="RU004175"/>
    </source>
</evidence>
<dbReference type="UniPathway" id="UPA00031">
    <property type="reaction ID" value="UER00014"/>
</dbReference>
<feature type="binding site" evidence="8 12">
    <location>
        <position position="322"/>
    </location>
    <ligand>
        <name>substrate</name>
    </ligand>
</feature>
<evidence type="ECO:0000256" key="1">
    <source>
        <dbReference type="ARBA" id="ARBA00003850"/>
    </source>
</evidence>
<evidence type="ECO:0000256" key="12">
    <source>
        <dbReference type="PIRSR" id="PIRSR000099-3"/>
    </source>
</evidence>
<dbReference type="FunFam" id="3.40.50.1980:FF:000026">
    <property type="entry name" value="Histidinol dehydrogenase"/>
    <property type="match status" value="1"/>
</dbReference>
<dbReference type="Gene3D" id="3.40.50.1980">
    <property type="entry name" value="Nitrogenase molybdenum iron protein domain"/>
    <property type="match status" value="2"/>
</dbReference>
<evidence type="ECO:0000256" key="8">
    <source>
        <dbReference type="HAMAP-Rule" id="MF_01024"/>
    </source>
</evidence>
<feature type="binding site" evidence="8 11">
    <location>
        <position position="208"/>
    </location>
    <ligand>
        <name>NAD(+)</name>
        <dbReference type="ChEBI" id="CHEBI:57540"/>
    </ligand>
</feature>
<evidence type="ECO:0000313" key="16">
    <source>
        <dbReference type="Proteomes" id="UP000185934"/>
    </source>
</evidence>
<feature type="binding site" evidence="8 12">
    <location>
        <position position="231"/>
    </location>
    <ligand>
        <name>substrate</name>
    </ligand>
</feature>
<comment type="pathway">
    <text evidence="8">Amino-acid biosynthesis; L-histidine biosynthesis; L-histidine from 5-phospho-alpha-D-ribose 1-diphosphate: step 9/9.</text>
</comment>
<keyword evidence="4 8" id="KW-0479">Metal-binding</keyword>
<evidence type="ECO:0000256" key="7">
    <source>
        <dbReference type="ARBA" id="ARBA00049489"/>
    </source>
</evidence>
<keyword evidence="8" id="KW-0028">Amino-acid biosynthesis</keyword>
<dbReference type="EC" id="1.1.1.23" evidence="3 8"/>
<feature type="binding site" evidence="8 12">
    <location>
        <position position="414"/>
    </location>
    <ligand>
        <name>substrate</name>
    </ligand>
</feature>
<feature type="active site" description="Proton acceptor" evidence="8 10">
    <location>
        <position position="321"/>
    </location>
</feature>
<feature type="binding site" evidence="8 12">
    <location>
        <position position="256"/>
    </location>
    <ligand>
        <name>substrate</name>
    </ligand>
</feature>
<evidence type="ECO:0000313" key="15">
    <source>
        <dbReference type="EMBL" id="APV44068.1"/>
    </source>
</evidence>
<name>A0A1P8F6J6_9CHLR</name>
<feature type="binding site" evidence="8 13">
    <location>
        <position position="355"/>
    </location>
    <ligand>
        <name>Zn(2+)</name>
        <dbReference type="ChEBI" id="CHEBI:29105"/>
    </ligand>
</feature>
<dbReference type="CDD" id="cd06572">
    <property type="entry name" value="Histidinol_dh"/>
    <property type="match status" value="1"/>
</dbReference>
<dbReference type="NCBIfam" id="TIGR00069">
    <property type="entry name" value="hisD"/>
    <property type="match status" value="1"/>
</dbReference>
<keyword evidence="16" id="KW-1185">Reference proteome</keyword>
<evidence type="ECO:0000256" key="13">
    <source>
        <dbReference type="PIRSR" id="PIRSR000099-4"/>
    </source>
</evidence>
<dbReference type="PIRSF" id="PIRSF000099">
    <property type="entry name" value="Histidinol_dh"/>
    <property type="match status" value="1"/>
</dbReference>
<dbReference type="PANTHER" id="PTHR21256:SF2">
    <property type="entry name" value="HISTIDINE BIOSYNTHESIS TRIFUNCTIONAL PROTEIN"/>
    <property type="match status" value="1"/>
</dbReference>
<dbReference type="PANTHER" id="PTHR21256">
    <property type="entry name" value="HISTIDINOL DEHYDROGENASE HDH"/>
    <property type="match status" value="1"/>
</dbReference>
<dbReference type="GO" id="GO:0000105">
    <property type="term" value="P:L-histidine biosynthetic process"/>
    <property type="evidence" value="ECO:0007669"/>
    <property type="project" value="UniProtKB-UniRule"/>
</dbReference>
<comment type="similarity">
    <text evidence="2 8 9 14">Belongs to the histidinol dehydrogenase family.</text>
</comment>
<dbReference type="HAMAP" id="MF_01024">
    <property type="entry name" value="HisD"/>
    <property type="match status" value="1"/>
</dbReference>
<feature type="binding site" evidence="8 12">
    <location>
        <position position="253"/>
    </location>
    <ligand>
        <name>substrate</name>
    </ligand>
</feature>
<reference evidence="16" key="1">
    <citation type="submission" date="2016-11" db="EMBL/GenBank/DDBJ databases">
        <title>Dehalogenimonas formicexedens sp. nov., a chlorinated alkane respiring bacterium isolated from contaminated groundwater.</title>
        <authorList>
            <person name="Key T.A."/>
            <person name="Bowman K.S."/>
            <person name="Lee I."/>
            <person name="Chun J."/>
            <person name="Albuquerque L."/>
            <person name="da Costa M.S."/>
            <person name="Rainey F.A."/>
            <person name="Moe W.M."/>
        </authorList>
    </citation>
    <scope>NUCLEOTIDE SEQUENCE [LARGE SCALE GENOMIC DNA]</scope>
    <source>
        <strain evidence="16">NSZ-14</strain>
    </source>
</reference>
<dbReference type="GO" id="GO:0005829">
    <property type="term" value="C:cytosol"/>
    <property type="evidence" value="ECO:0007669"/>
    <property type="project" value="TreeGrafter"/>
</dbReference>
<dbReference type="AlphaFoldDB" id="A0A1P8F6J6"/>
<feature type="active site" description="Proton acceptor" evidence="8 10">
    <location>
        <position position="322"/>
    </location>
</feature>
<dbReference type="PROSITE" id="PS00611">
    <property type="entry name" value="HISOL_DEHYDROGENASE"/>
    <property type="match status" value="1"/>
</dbReference>
<evidence type="ECO:0000256" key="2">
    <source>
        <dbReference type="ARBA" id="ARBA00010178"/>
    </source>
</evidence>
<dbReference type="SUPFAM" id="SSF53720">
    <property type="entry name" value="ALDH-like"/>
    <property type="match status" value="1"/>
</dbReference>
<dbReference type="KEGG" id="dfo:Dform_00713"/>
<dbReference type="Pfam" id="PF00815">
    <property type="entry name" value="Histidinol_dh"/>
    <property type="match status" value="1"/>
</dbReference>
<dbReference type="EMBL" id="CP018258">
    <property type="protein sequence ID" value="APV44068.1"/>
    <property type="molecule type" value="Genomic_DNA"/>
</dbReference>
<dbReference type="Proteomes" id="UP000185934">
    <property type="component" value="Chromosome"/>
</dbReference>
<evidence type="ECO:0000256" key="6">
    <source>
        <dbReference type="ARBA" id="ARBA00023002"/>
    </source>
</evidence>
<protein>
    <recommendedName>
        <fullName evidence="3 8">Histidinol dehydrogenase</fullName>
        <shortName evidence="8">HDH</shortName>
        <ecNumber evidence="3 8">1.1.1.23</ecNumber>
    </recommendedName>
</protein>
<gene>
    <name evidence="8 15" type="primary">hisD</name>
    <name evidence="15" type="ORF">Dform_00713</name>
</gene>
<dbReference type="GO" id="GO:0008270">
    <property type="term" value="F:zinc ion binding"/>
    <property type="evidence" value="ECO:0007669"/>
    <property type="project" value="UniProtKB-UniRule"/>
</dbReference>
<dbReference type="PRINTS" id="PR00083">
    <property type="entry name" value="HOLDHDRGNASE"/>
</dbReference>
<dbReference type="OrthoDB" id="9805269at2"/>
<sequence length="425" mass="44327">MRLVTGFNAARELLERRVNVSTGNAGVEQSVRAVIDDVIREGDAALKRLTARFDRVELQTFEVPGEHIKAAMSAISPELLAALKTAAGRIGSYHQDQRQAISAMQLAMDGRQIFRPLERVGVYAPGGKAYYPSTVLMTAIPAKAAGVAEVILATPPGPDGKIPAPTLAAAAISGVDRVFSIGGAQAIAALAYGTESVPKVDKICGPGNIYVMTAKRLVYGAVGIDGLQGPSEVLIIADETANPDFIASDMLAQAEHDPLAQSVLVTTSKPVADKVIAILQAKSEGSARRQAVAESLGDWGIVAVVDNLDQAIELANLYAPEHLLVFTADADADLKKIKNAGCAFIGEKASVAFGDYVAGPSHALPTGGTARFASPLNVLDFLKITDAVRVDDTMVNSLGAAAAAIAEAEGLSAHRDAVRLRMEAA</sequence>
<dbReference type="STRING" id="1839801.Dform_00713"/>
<dbReference type="RefSeq" id="WP_076003802.1">
    <property type="nucleotide sequence ID" value="NZ_CP018258.1"/>
</dbReference>
<dbReference type="InterPro" id="IPR001692">
    <property type="entry name" value="Histidinol_DH_CS"/>
</dbReference>
<feature type="binding site" evidence="8 12">
    <location>
        <position position="355"/>
    </location>
    <ligand>
        <name>substrate</name>
    </ligand>
</feature>
<feature type="binding site" evidence="8 13">
    <location>
        <position position="253"/>
    </location>
    <ligand>
        <name>Zn(2+)</name>
        <dbReference type="ChEBI" id="CHEBI:29105"/>
    </ligand>
</feature>
<feature type="binding site" evidence="8 13">
    <location>
        <position position="256"/>
    </location>
    <ligand>
        <name>Zn(2+)</name>
        <dbReference type="ChEBI" id="CHEBI:29105"/>
    </ligand>
</feature>
<feature type="binding site" evidence="8 11">
    <location>
        <position position="185"/>
    </location>
    <ligand>
        <name>NAD(+)</name>
        <dbReference type="ChEBI" id="CHEBI:57540"/>
    </ligand>
</feature>
<keyword evidence="5 8" id="KW-0862">Zinc</keyword>
<dbReference type="InterPro" id="IPR012131">
    <property type="entry name" value="Hstdl_DH"/>
</dbReference>
<feature type="binding site" evidence="8 11">
    <location>
        <position position="123"/>
    </location>
    <ligand>
        <name>NAD(+)</name>
        <dbReference type="ChEBI" id="CHEBI:57540"/>
    </ligand>
</feature>
<comment type="function">
    <text evidence="1 8">Catalyzes the sequential NAD-dependent oxidations of L-histidinol to L-histidinaldehyde and then to L-histidine.</text>
</comment>
<evidence type="ECO:0000256" key="11">
    <source>
        <dbReference type="PIRSR" id="PIRSR000099-2"/>
    </source>
</evidence>
<keyword evidence="8" id="KW-0368">Histidine biosynthesis</keyword>
<dbReference type="InterPro" id="IPR016161">
    <property type="entry name" value="Ald_DH/histidinol_DH"/>
</dbReference>
<evidence type="ECO:0000256" key="3">
    <source>
        <dbReference type="ARBA" id="ARBA00012965"/>
    </source>
</evidence>